<evidence type="ECO:0000256" key="1">
    <source>
        <dbReference type="ARBA" id="ARBA00004496"/>
    </source>
</evidence>
<dbReference type="PANTHER" id="PTHR42759:SF1">
    <property type="entry name" value="MAGNESIUM-CHELATASE SUBUNIT CHLD"/>
    <property type="match status" value="1"/>
</dbReference>
<evidence type="ECO:0000256" key="3">
    <source>
        <dbReference type="ARBA" id="ARBA00022490"/>
    </source>
</evidence>
<comment type="catalytic activity">
    <reaction evidence="9">
        <text>ATP + H2O = ADP + phosphate + H(+)</text>
        <dbReference type="Rhea" id="RHEA:13065"/>
        <dbReference type="ChEBI" id="CHEBI:15377"/>
        <dbReference type="ChEBI" id="CHEBI:15378"/>
        <dbReference type="ChEBI" id="CHEBI:30616"/>
        <dbReference type="ChEBI" id="CHEBI:43474"/>
        <dbReference type="ChEBI" id="CHEBI:456216"/>
    </reaction>
</comment>
<dbReference type="SMART" id="SM00382">
    <property type="entry name" value="AAA"/>
    <property type="match status" value="1"/>
</dbReference>
<dbReference type="SUPFAM" id="SSF52540">
    <property type="entry name" value="P-loop containing nucleoside triphosphate hydrolases"/>
    <property type="match status" value="1"/>
</dbReference>
<evidence type="ECO:0000256" key="4">
    <source>
        <dbReference type="ARBA" id="ARBA00022741"/>
    </source>
</evidence>
<dbReference type="InterPro" id="IPR013462">
    <property type="entry name" value="Gas-vesicle_GvpN"/>
</dbReference>
<dbReference type="EMBL" id="JBHRRZ010000017">
    <property type="protein sequence ID" value="MFC2948862.1"/>
    <property type="molecule type" value="Genomic_DNA"/>
</dbReference>
<comment type="similarity">
    <text evidence="2">Belongs to the CbbQ/NirQ/NorQ/GpvN family.</text>
</comment>
<feature type="domain" description="AAA+ ATPase" evidence="10">
    <location>
        <begin position="33"/>
        <end position="202"/>
    </location>
</feature>
<dbReference type="PANTHER" id="PTHR42759">
    <property type="entry name" value="MOXR FAMILY PROTEIN"/>
    <property type="match status" value="1"/>
</dbReference>
<name>A0ABV7A6Z0_9BACI</name>
<keyword evidence="6" id="KW-0067">ATP-binding</keyword>
<evidence type="ECO:0000259" key="10">
    <source>
        <dbReference type="SMART" id="SM00382"/>
    </source>
</evidence>
<evidence type="ECO:0000313" key="11">
    <source>
        <dbReference type="EMBL" id="MFC2948862.1"/>
    </source>
</evidence>
<evidence type="ECO:0000256" key="7">
    <source>
        <dbReference type="ARBA" id="ARBA00022987"/>
    </source>
</evidence>
<proteinExistence type="inferred from homology"/>
<keyword evidence="12" id="KW-1185">Reference proteome</keyword>
<dbReference type="Proteomes" id="UP001595387">
    <property type="component" value="Unassembled WGS sequence"/>
</dbReference>
<dbReference type="NCBIfam" id="TIGR02640">
    <property type="entry name" value="gas_vesic_GvpN"/>
    <property type="match status" value="1"/>
</dbReference>
<evidence type="ECO:0000256" key="5">
    <source>
        <dbReference type="ARBA" id="ARBA00022801"/>
    </source>
</evidence>
<sequence>MADSKTIQQQNQLYEESTYYQDLIYRSLGYLDAGYPIHFTGPSGIGKTTLGLHIAKQRNRPVMLIHGNRDLSNEDLIGTYSGYTRNKLKDNYVRSVYKIEENVSESWTDGRLLEAIQKGYTLVYDEFTRSRPETNNIFLPILEERILPLYGTKQKGTYVNVHPEFSVIFTSNPAEYAGVYSTQDALLDRMVTLPMDAMDTEAKVTAVMSKTDVEQAEAEAIVRLMEKVRSLTSQKEDGNGPGLRACLMIAEIASRQEVPIDGNDEGFVQLCLDVTWFPLKNSVEEKHHSRVRKQLEQECRKVKVGEET</sequence>
<dbReference type="Pfam" id="PF07728">
    <property type="entry name" value="AAA_5"/>
    <property type="match status" value="1"/>
</dbReference>
<dbReference type="InterPro" id="IPR027417">
    <property type="entry name" value="P-loop_NTPase"/>
</dbReference>
<dbReference type="RefSeq" id="WP_390306329.1">
    <property type="nucleotide sequence ID" value="NZ_JBHRRZ010000017.1"/>
</dbReference>
<keyword evidence="4" id="KW-0547">Nucleotide-binding</keyword>
<evidence type="ECO:0000256" key="8">
    <source>
        <dbReference type="ARBA" id="ARBA00035108"/>
    </source>
</evidence>
<dbReference type="InterPro" id="IPR011704">
    <property type="entry name" value="ATPase_dyneun-rel_AAA"/>
</dbReference>
<comment type="subcellular location">
    <subcellularLocation>
        <location evidence="1">Cytoplasm</location>
    </subcellularLocation>
    <subcellularLocation>
        <location evidence="8">Gas vesicle</location>
    </subcellularLocation>
</comment>
<dbReference type="InterPro" id="IPR003593">
    <property type="entry name" value="AAA+_ATPase"/>
</dbReference>
<dbReference type="InterPro" id="IPR050764">
    <property type="entry name" value="CbbQ/NirQ/NorQ/GpvN"/>
</dbReference>
<reference evidence="12" key="1">
    <citation type="journal article" date="2019" name="Int. J. Syst. Evol. Microbiol.">
        <title>The Global Catalogue of Microorganisms (GCM) 10K type strain sequencing project: providing services to taxonomists for standard genome sequencing and annotation.</title>
        <authorList>
            <consortium name="The Broad Institute Genomics Platform"/>
            <consortium name="The Broad Institute Genome Sequencing Center for Infectious Disease"/>
            <person name="Wu L."/>
            <person name="Ma J."/>
        </authorList>
    </citation>
    <scope>NUCLEOTIDE SEQUENCE [LARGE SCALE GENOMIC DNA]</scope>
    <source>
        <strain evidence="12">KCTC 13193</strain>
    </source>
</reference>
<evidence type="ECO:0000313" key="12">
    <source>
        <dbReference type="Proteomes" id="UP001595387"/>
    </source>
</evidence>
<gene>
    <name evidence="11" type="primary">gvpN</name>
    <name evidence="11" type="ORF">ACFODW_11005</name>
</gene>
<protein>
    <submittedName>
        <fullName evidence="11">Gas vesicle protein GvpN</fullName>
    </submittedName>
</protein>
<evidence type="ECO:0000256" key="9">
    <source>
        <dbReference type="ARBA" id="ARBA00049360"/>
    </source>
</evidence>
<evidence type="ECO:0000256" key="6">
    <source>
        <dbReference type="ARBA" id="ARBA00022840"/>
    </source>
</evidence>
<dbReference type="Gene3D" id="3.40.50.300">
    <property type="entry name" value="P-loop containing nucleotide triphosphate hydrolases"/>
    <property type="match status" value="1"/>
</dbReference>
<comment type="caution">
    <text evidence="11">The sequence shown here is derived from an EMBL/GenBank/DDBJ whole genome shotgun (WGS) entry which is preliminary data.</text>
</comment>
<keyword evidence="3" id="KW-0963">Cytoplasm</keyword>
<organism evidence="11 12">
    <name type="scientific">Virgibacillus sediminis</name>
    <dbReference type="NCBI Taxonomy" id="202260"/>
    <lineage>
        <taxon>Bacteria</taxon>
        <taxon>Bacillati</taxon>
        <taxon>Bacillota</taxon>
        <taxon>Bacilli</taxon>
        <taxon>Bacillales</taxon>
        <taxon>Bacillaceae</taxon>
        <taxon>Virgibacillus</taxon>
    </lineage>
</organism>
<accession>A0ABV7A6Z0</accession>
<keyword evidence="5" id="KW-0378">Hydrolase</keyword>
<evidence type="ECO:0000256" key="2">
    <source>
        <dbReference type="ARBA" id="ARBA00009417"/>
    </source>
</evidence>
<dbReference type="CDD" id="cd00009">
    <property type="entry name" value="AAA"/>
    <property type="match status" value="1"/>
</dbReference>
<keyword evidence="7" id="KW-0304">Gas vesicle</keyword>